<organism evidence="2 3">
    <name type="scientific">Geotalea daltonii (strain DSM 22248 / JCM 15807 / FRC-32)</name>
    <name type="common">Geobacter daltonii</name>
    <dbReference type="NCBI Taxonomy" id="316067"/>
    <lineage>
        <taxon>Bacteria</taxon>
        <taxon>Pseudomonadati</taxon>
        <taxon>Thermodesulfobacteriota</taxon>
        <taxon>Desulfuromonadia</taxon>
        <taxon>Geobacterales</taxon>
        <taxon>Geobacteraceae</taxon>
        <taxon>Geotalea</taxon>
    </lineage>
</organism>
<dbReference type="Gene3D" id="3.30.310.70">
    <property type="entry name" value="TT1751-like domain"/>
    <property type="match status" value="1"/>
</dbReference>
<name>B9M1S0_GEODF</name>
<sequence length="132" mass="14759">MDLQTPYAFGKTVQSSFEETETKVRKELLQEGFGILTEIDVSRKFKEKLDRNFRKYVILGACNPAMAWEAFARELNIGTLLPCNVVVYETDDGSTAVMIMDPVAALALIGNPEISQLAGKVREKMERVLSVL</sequence>
<dbReference type="EMBL" id="CP001390">
    <property type="protein sequence ID" value="ACM19216.1"/>
    <property type="molecule type" value="Genomic_DNA"/>
</dbReference>
<evidence type="ECO:0000259" key="1">
    <source>
        <dbReference type="Pfam" id="PF03625"/>
    </source>
</evidence>
<protein>
    <recommendedName>
        <fullName evidence="1">DUF302 domain-containing protein</fullName>
    </recommendedName>
</protein>
<dbReference type="PIRSF" id="PIRSF021774">
    <property type="entry name" value="UCP021774"/>
    <property type="match status" value="1"/>
</dbReference>
<dbReference type="KEGG" id="geo:Geob_0854"/>
<dbReference type="OrthoDB" id="9791067at2"/>
<dbReference type="InterPro" id="IPR005180">
    <property type="entry name" value="DUF302"/>
</dbReference>
<dbReference type="InterPro" id="IPR035923">
    <property type="entry name" value="TT1751-like_sf"/>
</dbReference>
<dbReference type="STRING" id="316067.Geob_0854"/>
<accession>B9M1S0</accession>
<proteinExistence type="predicted"/>
<dbReference type="AlphaFoldDB" id="B9M1S0"/>
<dbReference type="RefSeq" id="WP_012645945.1">
    <property type="nucleotide sequence ID" value="NC_011979.1"/>
</dbReference>
<evidence type="ECO:0000313" key="3">
    <source>
        <dbReference type="Proteomes" id="UP000007721"/>
    </source>
</evidence>
<dbReference type="Proteomes" id="UP000007721">
    <property type="component" value="Chromosome"/>
</dbReference>
<dbReference type="Pfam" id="PF03625">
    <property type="entry name" value="DUF302"/>
    <property type="match status" value="1"/>
</dbReference>
<gene>
    <name evidence="2" type="ordered locus">Geob_0854</name>
</gene>
<dbReference type="PANTHER" id="PTHR38342">
    <property type="entry name" value="SLR5037 PROTEIN"/>
    <property type="match status" value="1"/>
</dbReference>
<feature type="domain" description="DUF302" evidence="1">
    <location>
        <begin position="39"/>
        <end position="102"/>
    </location>
</feature>
<dbReference type="PANTHER" id="PTHR38342:SF1">
    <property type="entry name" value="SLR5037 PROTEIN"/>
    <property type="match status" value="1"/>
</dbReference>
<dbReference type="HOGENOM" id="CLU_126998_1_1_7"/>
<evidence type="ECO:0000313" key="2">
    <source>
        <dbReference type="EMBL" id="ACM19216.1"/>
    </source>
</evidence>
<dbReference type="InterPro" id="IPR016796">
    <property type="entry name" value="UCP021774"/>
</dbReference>
<reference evidence="2 3" key="1">
    <citation type="submission" date="2009-01" db="EMBL/GenBank/DDBJ databases">
        <title>Complete sequence of Geobacter sp. FRC-32.</title>
        <authorList>
            <consortium name="US DOE Joint Genome Institute"/>
            <person name="Lucas S."/>
            <person name="Copeland A."/>
            <person name="Lapidus A."/>
            <person name="Glavina del Rio T."/>
            <person name="Dalin E."/>
            <person name="Tice H."/>
            <person name="Bruce D."/>
            <person name="Goodwin L."/>
            <person name="Pitluck S."/>
            <person name="Saunders E."/>
            <person name="Brettin T."/>
            <person name="Detter J.C."/>
            <person name="Han C."/>
            <person name="Larimer F."/>
            <person name="Land M."/>
            <person name="Hauser L."/>
            <person name="Kyrpides N."/>
            <person name="Ovchinnikova G."/>
            <person name="Kostka J."/>
            <person name="Richardson P."/>
        </authorList>
    </citation>
    <scope>NUCLEOTIDE SEQUENCE [LARGE SCALE GENOMIC DNA]</scope>
    <source>
        <strain evidence="3">DSM 22248 / JCM 15807 / FRC-32</strain>
    </source>
</reference>
<dbReference type="SUPFAM" id="SSF103247">
    <property type="entry name" value="TT1751-like"/>
    <property type="match status" value="1"/>
</dbReference>
<dbReference type="CDD" id="cd14797">
    <property type="entry name" value="DUF302"/>
    <property type="match status" value="1"/>
</dbReference>
<keyword evidence="3" id="KW-1185">Reference proteome</keyword>
<dbReference type="eggNOG" id="COG3439">
    <property type="taxonomic scope" value="Bacteria"/>
</dbReference>